<evidence type="ECO:0000313" key="9">
    <source>
        <dbReference type="EMBL" id="TYB42792.1"/>
    </source>
</evidence>
<feature type="transmembrane region" description="Helical" evidence="7">
    <location>
        <begin position="79"/>
        <end position="103"/>
    </location>
</feature>
<keyword evidence="2" id="KW-0813">Transport</keyword>
<organism evidence="9 10">
    <name type="scientific">Actinomadura chibensis</name>
    <dbReference type="NCBI Taxonomy" id="392828"/>
    <lineage>
        <taxon>Bacteria</taxon>
        <taxon>Bacillati</taxon>
        <taxon>Actinomycetota</taxon>
        <taxon>Actinomycetes</taxon>
        <taxon>Streptosporangiales</taxon>
        <taxon>Thermomonosporaceae</taxon>
        <taxon>Actinomadura</taxon>
    </lineage>
</organism>
<evidence type="ECO:0000259" key="8">
    <source>
        <dbReference type="PROSITE" id="PS50850"/>
    </source>
</evidence>
<evidence type="ECO:0000256" key="3">
    <source>
        <dbReference type="ARBA" id="ARBA00022475"/>
    </source>
</evidence>
<dbReference type="GO" id="GO:0005886">
    <property type="term" value="C:plasma membrane"/>
    <property type="evidence" value="ECO:0007669"/>
    <property type="project" value="UniProtKB-SubCell"/>
</dbReference>
<sequence>MRRMSPEARVLALTSVSALMILLDALVVTTALSTIRTDLGASVETLEWTVAAFALPFAALLMTASALGERYGRRRMLTAGLAVFTLASAACALAPGVGALIAARAVQGAGSALVMPHAMALLAAAYPAERRARALGIFSGVTGLATLGGPLVGGAVVQGLAWQWIFWLNVPLGLALIPLVRAGVPESRGAARRMDPGGVVLVTSAALGLVWGLVRGNAAGWDSPEVAGALVAGAVLLAAFAGWERRAAEPMLPMRFFRVRAFAAGNAAGFLLYAAIFGAAFFLAQFLQNGLGYGPLGTGLRLAPWTVTLFLVAPLAGRLVARVGERPLITGGLLLEAAGFAWIAVVASPDMAYPELVAPLVLAGVGVSLAMPAAQNAVIGAVPAIGVASGTFNTLRQFGGAFGIAVTAAVFAASGGYGSPDDFAAGFVPATWVMAGLAVAAALAGLGTSGRRAPSPAPVPGGVTAVTGAAVRR</sequence>
<evidence type="ECO:0000256" key="4">
    <source>
        <dbReference type="ARBA" id="ARBA00022692"/>
    </source>
</evidence>
<feature type="transmembrane region" description="Helical" evidence="7">
    <location>
        <begin position="226"/>
        <end position="243"/>
    </location>
</feature>
<keyword evidence="5 7" id="KW-1133">Transmembrane helix</keyword>
<keyword evidence="4 7" id="KW-0812">Transmembrane</keyword>
<proteinExistence type="predicted"/>
<dbReference type="EMBL" id="VSFG01000007">
    <property type="protein sequence ID" value="TYB42792.1"/>
    <property type="molecule type" value="Genomic_DNA"/>
</dbReference>
<reference evidence="9 10" key="1">
    <citation type="submission" date="2019-08" db="EMBL/GenBank/DDBJ databases">
        <title>Actinomadura sp. nov. CYP1-5 isolated from mountain soil.</title>
        <authorList>
            <person name="Songsumanus A."/>
            <person name="Kuncharoen N."/>
            <person name="Kudo T."/>
            <person name="Yuki M."/>
            <person name="Igarashi Y."/>
            <person name="Tanasupawat S."/>
        </authorList>
    </citation>
    <scope>NUCLEOTIDE SEQUENCE [LARGE SCALE GENOMIC DNA]</scope>
    <source>
        <strain evidence="9 10">JCM 14158</strain>
    </source>
</reference>
<dbReference type="STRING" id="1220554.GCA_001552135_02584"/>
<dbReference type="InterPro" id="IPR011701">
    <property type="entry name" value="MFS"/>
</dbReference>
<keyword evidence="10" id="KW-1185">Reference proteome</keyword>
<gene>
    <name evidence="9" type="ORF">FXF69_28855</name>
</gene>
<dbReference type="Gene3D" id="1.20.1720.10">
    <property type="entry name" value="Multidrug resistance protein D"/>
    <property type="match status" value="1"/>
</dbReference>
<feature type="transmembrane region" description="Helical" evidence="7">
    <location>
        <begin position="302"/>
        <end position="321"/>
    </location>
</feature>
<feature type="domain" description="Major facilitator superfamily (MFS) profile" evidence="8">
    <location>
        <begin position="10"/>
        <end position="453"/>
    </location>
</feature>
<accession>A0A5D0NEJ7</accession>
<feature type="transmembrane region" description="Helical" evidence="7">
    <location>
        <begin position="109"/>
        <end position="128"/>
    </location>
</feature>
<feature type="transmembrane region" description="Helical" evidence="7">
    <location>
        <begin position="196"/>
        <end position="214"/>
    </location>
</feature>
<evidence type="ECO:0000256" key="7">
    <source>
        <dbReference type="SAM" id="Phobius"/>
    </source>
</evidence>
<feature type="transmembrane region" description="Helical" evidence="7">
    <location>
        <begin position="49"/>
        <end position="67"/>
    </location>
</feature>
<feature type="transmembrane region" description="Helical" evidence="7">
    <location>
        <begin position="264"/>
        <end position="287"/>
    </location>
</feature>
<dbReference type="AlphaFoldDB" id="A0A5D0NEJ7"/>
<evidence type="ECO:0000256" key="1">
    <source>
        <dbReference type="ARBA" id="ARBA00004651"/>
    </source>
</evidence>
<dbReference type="Gene3D" id="1.20.1250.20">
    <property type="entry name" value="MFS general substrate transporter like domains"/>
    <property type="match status" value="1"/>
</dbReference>
<protein>
    <submittedName>
        <fullName evidence="9">DHA2 family efflux MFS transporter permease subunit</fullName>
    </submittedName>
</protein>
<dbReference type="Pfam" id="PF07690">
    <property type="entry name" value="MFS_1"/>
    <property type="match status" value="2"/>
</dbReference>
<dbReference type="PANTHER" id="PTHR42718">
    <property type="entry name" value="MAJOR FACILITATOR SUPERFAMILY MULTIDRUG TRANSPORTER MFSC"/>
    <property type="match status" value="1"/>
</dbReference>
<evidence type="ECO:0000256" key="5">
    <source>
        <dbReference type="ARBA" id="ARBA00022989"/>
    </source>
</evidence>
<feature type="transmembrane region" description="Helical" evidence="7">
    <location>
        <begin position="360"/>
        <end position="386"/>
    </location>
</feature>
<name>A0A5D0NEJ7_9ACTN</name>
<dbReference type="InterPro" id="IPR036259">
    <property type="entry name" value="MFS_trans_sf"/>
</dbReference>
<keyword evidence="6 7" id="KW-0472">Membrane</keyword>
<feature type="transmembrane region" description="Helical" evidence="7">
    <location>
        <begin position="135"/>
        <end position="158"/>
    </location>
</feature>
<dbReference type="PANTHER" id="PTHR42718:SF46">
    <property type="entry name" value="BLR6921 PROTEIN"/>
    <property type="match status" value="1"/>
</dbReference>
<comment type="caution">
    <text evidence="9">The sequence shown here is derived from an EMBL/GenBank/DDBJ whole genome shotgun (WGS) entry which is preliminary data.</text>
</comment>
<dbReference type="NCBIfam" id="TIGR00711">
    <property type="entry name" value="efflux_EmrB"/>
    <property type="match status" value="1"/>
</dbReference>
<feature type="transmembrane region" description="Helical" evidence="7">
    <location>
        <begin position="398"/>
        <end position="417"/>
    </location>
</feature>
<evidence type="ECO:0000313" key="10">
    <source>
        <dbReference type="Proteomes" id="UP000323380"/>
    </source>
</evidence>
<keyword evidence="3" id="KW-1003">Cell membrane</keyword>
<feature type="transmembrane region" description="Helical" evidence="7">
    <location>
        <begin position="423"/>
        <end position="446"/>
    </location>
</feature>
<dbReference type="PROSITE" id="PS50850">
    <property type="entry name" value="MFS"/>
    <property type="match status" value="1"/>
</dbReference>
<feature type="transmembrane region" description="Helical" evidence="7">
    <location>
        <begin position="328"/>
        <end position="348"/>
    </location>
</feature>
<comment type="subcellular location">
    <subcellularLocation>
        <location evidence="1">Cell membrane</location>
        <topology evidence="1">Multi-pass membrane protein</topology>
    </subcellularLocation>
</comment>
<dbReference type="InterPro" id="IPR004638">
    <property type="entry name" value="EmrB-like"/>
</dbReference>
<dbReference type="CDD" id="cd17321">
    <property type="entry name" value="MFS_MMR_MDR_like"/>
    <property type="match status" value="1"/>
</dbReference>
<dbReference type="InterPro" id="IPR020846">
    <property type="entry name" value="MFS_dom"/>
</dbReference>
<feature type="transmembrane region" description="Helical" evidence="7">
    <location>
        <begin position="164"/>
        <end position="184"/>
    </location>
</feature>
<evidence type="ECO:0000256" key="2">
    <source>
        <dbReference type="ARBA" id="ARBA00022448"/>
    </source>
</evidence>
<dbReference type="RefSeq" id="WP_067889932.1">
    <property type="nucleotide sequence ID" value="NZ_VSFG01000007.1"/>
</dbReference>
<dbReference type="SUPFAM" id="SSF103473">
    <property type="entry name" value="MFS general substrate transporter"/>
    <property type="match status" value="1"/>
</dbReference>
<evidence type="ECO:0000256" key="6">
    <source>
        <dbReference type="ARBA" id="ARBA00023136"/>
    </source>
</evidence>
<dbReference type="Proteomes" id="UP000323380">
    <property type="component" value="Unassembled WGS sequence"/>
</dbReference>
<dbReference type="GO" id="GO:0022857">
    <property type="term" value="F:transmembrane transporter activity"/>
    <property type="evidence" value="ECO:0007669"/>
    <property type="project" value="InterPro"/>
</dbReference>